<dbReference type="InterPro" id="IPR051537">
    <property type="entry name" value="DNA_Adenine_Mtase"/>
</dbReference>
<evidence type="ECO:0000256" key="3">
    <source>
        <dbReference type="ARBA" id="ARBA00022679"/>
    </source>
</evidence>
<dbReference type="GO" id="GO:0009007">
    <property type="term" value="F:site-specific DNA-methyltransferase (adenine-specific) activity"/>
    <property type="evidence" value="ECO:0007669"/>
    <property type="project" value="UniProtKB-EC"/>
</dbReference>
<gene>
    <name evidence="9" type="ORF">VV01_07620</name>
</gene>
<keyword evidence="3" id="KW-0808">Transferase</keyword>
<evidence type="ECO:0000256" key="5">
    <source>
        <dbReference type="ARBA" id="ARBA00022747"/>
    </source>
</evidence>
<dbReference type="GO" id="GO:0003677">
    <property type="term" value="F:DNA binding"/>
    <property type="evidence" value="ECO:0007669"/>
    <property type="project" value="InterPro"/>
</dbReference>
<evidence type="ECO:0000256" key="4">
    <source>
        <dbReference type="ARBA" id="ARBA00022691"/>
    </source>
</evidence>
<feature type="domain" description="N6 adenine-specific DNA methyltransferase N-terminal" evidence="8">
    <location>
        <begin position="20"/>
        <end position="149"/>
    </location>
</feature>
<sequence length="663" mass="74377">MTESRSDDRKSAVTKPDPTFIWGIADMLRGPYRPKEYGTVILPFTVLARFESVLEPTKDAVLAASEKYESAPDLVRHEMLKRASGQEFYNTSQFTLSTLGDPANQAANLQNLIEGYNEEVRQVFERFDMPKIIRDLDDRDRLSAVVKEFAALDVHPDRVSNAEMGDVFEELIRRFMEASKDVAGDYFTPREVVRLMVSLLFSPDREDLSDPHLIRQVYDPTCGTGGMLSEAHEWMREHNGHATLNLFGQEFNALSYAMAKADLIIKKQDAQNIFFGDTLLVDGHEGKTFSYCISNPPFGQDWKVQEKAVKAERERDGDEGRFTAGLPSVNDGAMLFLQHLVSKMRPAAQGGGRGAIVLNGSALFTGSAGQGPSEIRRHLLENDLVDAIIGLPTDLFYNTGIATYIWVLDNNKPQERRGKVQLIDGTAQWVKMRKSIGAKRRMLSEANITSIVDLYGEYEDADPEVSKVFNTEDFGYRTITVEQPLRQVYSVDEDRIEAALNLTPIKKFDKETRHLLREALDSLDHEQVWTERGEFDKDLGTALGAHRVGLTPANRRAVIGAFAESSAQGEIVKGPKGRIEPDASLRDTENVPLTEDVDAYVEREVLPWAPEAWVDESKTKIGYEIPFTRAFYVYEPPRPLAEVDADVQAAIARVQGLFAEVRS</sequence>
<dbReference type="PRINTS" id="PR00507">
    <property type="entry name" value="N12N6MTFRASE"/>
</dbReference>
<keyword evidence="10" id="KW-1185">Reference proteome</keyword>
<dbReference type="Proteomes" id="UP000037397">
    <property type="component" value="Unassembled WGS sequence"/>
</dbReference>
<dbReference type="EMBL" id="LAIR01000002">
    <property type="protein sequence ID" value="KNX37045.1"/>
    <property type="molecule type" value="Genomic_DNA"/>
</dbReference>
<keyword evidence="9" id="KW-0255">Endonuclease</keyword>
<dbReference type="PANTHER" id="PTHR42933:SF3">
    <property type="entry name" value="TYPE I RESTRICTION ENZYME MJAVIII METHYLASE SUBUNIT"/>
    <property type="match status" value="1"/>
</dbReference>
<feature type="domain" description="DNA methylase adenine-specific" evidence="7">
    <location>
        <begin position="163"/>
        <end position="473"/>
    </location>
</feature>
<keyword evidence="4" id="KW-0949">S-adenosyl-L-methionine</keyword>
<keyword evidence="5" id="KW-0680">Restriction system</keyword>
<keyword evidence="9" id="KW-0378">Hydrolase</keyword>
<dbReference type="GO" id="GO:0008170">
    <property type="term" value="F:N-methyltransferase activity"/>
    <property type="evidence" value="ECO:0007669"/>
    <property type="project" value="InterPro"/>
</dbReference>
<dbReference type="AlphaFoldDB" id="A0A0L6CHH6"/>
<dbReference type="PANTHER" id="PTHR42933">
    <property type="entry name" value="SLR6095 PROTEIN"/>
    <property type="match status" value="1"/>
</dbReference>
<protein>
    <recommendedName>
        <fullName evidence="1">site-specific DNA-methyltransferase (adenine-specific)</fullName>
        <ecNumber evidence="1">2.1.1.72</ecNumber>
    </recommendedName>
</protein>
<evidence type="ECO:0000313" key="10">
    <source>
        <dbReference type="Proteomes" id="UP000037397"/>
    </source>
</evidence>
<comment type="catalytic activity">
    <reaction evidence="6">
        <text>a 2'-deoxyadenosine in DNA + S-adenosyl-L-methionine = an N(6)-methyl-2'-deoxyadenosine in DNA + S-adenosyl-L-homocysteine + H(+)</text>
        <dbReference type="Rhea" id="RHEA:15197"/>
        <dbReference type="Rhea" id="RHEA-COMP:12418"/>
        <dbReference type="Rhea" id="RHEA-COMP:12419"/>
        <dbReference type="ChEBI" id="CHEBI:15378"/>
        <dbReference type="ChEBI" id="CHEBI:57856"/>
        <dbReference type="ChEBI" id="CHEBI:59789"/>
        <dbReference type="ChEBI" id="CHEBI:90615"/>
        <dbReference type="ChEBI" id="CHEBI:90616"/>
        <dbReference type="EC" id="2.1.1.72"/>
    </reaction>
</comment>
<accession>A0A0L6CHH6</accession>
<dbReference type="InterPro" id="IPR003356">
    <property type="entry name" value="DNA_methylase_A-5"/>
</dbReference>
<keyword evidence="9" id="KW-0540">Nuclease</keyword>
<dbReference type="GO" id="GO:0004519">
    <property type="term" value="F:endonuclease activity"/>
    <property type="evidence" value="ECO:0007669"/>
    <property type="project" value="UniProtKB-KW"/>
</dbReference>
<dbReference type="Pfam" id="PF12161">
    <property type="entry name" value="HsdM_N"/>
    <property type="match status" value="1"/>
</dbReference>
<dbReference type="GO" id="GO:0009307">
    <property type="term" value="P:DNA restriction-modification system"/>
    <property type="evidence" value="ECO:0007669"/>
    <property type="project" value="UniProtKB-KW"/>
</dbReference>
<organism evidence="9 10">
    <name type="scientific">Luteipulveratus halotolerans</name>
    <dbReference type="NCBI Taxonomy" id="1631356"/>
    <lineage>
        <taxon>Bacteria</taxon>
        <taxon>Bacillati</taxon>
        <taxon>Actinomycetota</taxon>
        <taxon>Actinomycetes</taxon>
        <taxon>Micrococcales</taxon>
        <taxon>Dermacoccaceae</taxon>
        <taxon>Luteipulveratus</taxon>
    </lineage>
</organism>
<dbReference type="GO" id="GO:0032259">
    <property type="term" value="P:methylation"/>
    <property type="evidence" value="ECO:0007669"/>
    <property type="project" value="UniProtKB-KW"/>
</dbReference>
<evidence type="ECO:0000259" key="8">
    <source>
        <dbReference type="Pfam" id="PF12161"/>
    </source>
</evidence>
<evidence type="ECO:0000259" key="7">
    <source>
        <dbReference type="Pfam" id="PF02384"/>
    </source>
</evidence>
<dbReference type="OrthoDB" id="9784823at2"/>
<evidence type="ECO:0000313" key="9">
    <source>
        <dbReference type="EMBL" id="KNX37045.1"/>
    </source>
</evidence>
<keyword evidence="2" id="KW-0489">Methyltransferase</keyword>
<dbReference type="STRING" id="1631356.VV01_07620"/>
<dbReference type="Gene3D" id="3.40.50.150">
    <property type="entry name" value="Vaccinia Virus protein VP39"/>
    <property type="match status" value="1"/>
</dbReference>
<reference evidence="10" key="1">
    <citation type="submission" date="2015-03" db="EMBL/GenBank/DDBJ databases">
        <title>Luteipulveratus halotolerans sp. nov., a novel actinobacterium (Dermacoccaceae) from Sarawak, Malaysia.</title>
        <authorList>
            <person name="Juboi H."/>
            <person name="Basik A."/>
            <person name="Shamsul S.S."/>
            <person name="Arnold P."/>
            <person name="Schmitt E.K."/>
            <person name="Sanglier J.-J."/>
            <person name="Yeo T."/>
        </authorList>
    </citation>
    <scope>NUCLEOTIDE SEQUENCE [LARGE SCALE GENOMIC DNA]</scope>
    <source>
        <strain evidence="10">C296001</strain>
    </source>
</reference>
<dbReference type="InterPro" id="IPR029063">
    <property type="entry name" value="SAM-dependent_MTases_sf"/>
</dbReference>
<comment type="caution">
    <text evidence="9">The sequence shown here is derived from an EMBL/GenBank/DDBJ whole genome shotgun (WGS) entry which is preliminary data.</text>
</comment>
<dbReference type="PATRIC" id="fig|1631356.3.peg.1473"/>
<dbReference type="Pfam" id="PF02384">
    <property type="entry name" value="N6_Mtase"/>
    <property type="match status" value="1"/>
</dbReference>
<evidence type="ECO:0000256" key="2">
    <source>
        <dbReference type="ARBA" id="ARBA00022603"/>
    </source>
</evidence>
<dbReference type="InterPro" id="IPR022749">
    <property type="entry name" value="D12N6_MeTrfase_N"/>
</dbReference>
<evidence type="ECO:0000256" key="6">
    <source>
        <dbReference type="ARBA" id="ARBA00047942"/>
    </source>
</evidence>
<proteinExistence type="predicted"/>
<dbReference type="SUPFAM" id="SSF53335">
    <property type="entry name" value="S-adenosyl-L-methionine-dependent methyltransferases"/>
    <property type="match status" value="1"/>
</dbReference>
<name>A0A0L6CHH6_9MICO</name>
<dbReference type="REBASE" id="130304">
    <property type="entry name" value="M.LspC296ORF7620P"/>
</dbReference>
<dbReference type="EC" id="2.1.1.72" evidence="1"/>
<evidence type="ECO:0000256" key="1">
    <source>
        <dbReference type="ARBA" id="ARBA00011900"/>
    </source>
</evidence>